<dbReference type="OrthoDB" id="3694089at2"/>
<comment type="caution">
    <text evidence="2">The sequence shown here is derived from an EMBL/GenBank/DDBJ whole genome shotgun (WGS) entry which is preliminary data.</text>
</comment>
<dbReference type="Pfam" id="PF10824">
    <property type="entry name" value="T7SS_ESX_EspC"/>
    <property type="match status" value="1"/>
</dbReference>
<dbReference type="RefSeq" id="WP_037311445.1">
    <property type="nucleotide sequence ID" value="NZ_CALJZO010000111.1"/>
</dbReference>
<dbReference type="AlphaFoldDB" id="A0A837D3R1"/>
<evidence type="ECO:0000313" key="2">
    <source>
        <dbReference type="EMBL" id="KHF42449.1"/>
    </source>
</evidence>
<proteinExistence type="predicted"/>
<accession>A0A837D3R1</accession>
<name>A0A837D3R1_9PSEU</name>
<sequence length="104" mass="10830">MSDGFRSTPEDLETHSATVRELGDRLSKAAEAGRSVELGGETYGVIGQAFAGDAKTQIVETAEAISEVVTGLSDFADGIASAGENYRKAEEGIRDFLKQFGGGG</sequence>
<dbReference type="Proteomes" id="UP000030848">
    <property type="component" value="Unassembled WGS sequence"/>
</dbReference>
<reference evidence="2 3" key="1">
    <citation type="submission" date="2014-10" db="EMBL/GenBank/DDBJ databases">
        <title>Genome sequence of Micropolyspora internatus JCM3315.</title>
        <authorList>
            <person name="Shin S.-K."/>
            <person name="Yi H."/>
        </authorList>
    </citation>
    <scope>NUCLEOTIDE SEQUENCE [LARGE SCALE GENOMIC DNA]</scope>
    <source>
        <strain evidence="2 3">JCM 3315</strain>
    </source>
</reference>
<evidence type="ECO:0000313" key="3">
    <source>
        <dbReference type="Proteomes" id="UP000030848"/>
    </source>
</evidence>
<dbReference type="InterPro" id="IPR022536">
    <property type="entry name" value="EspC"/>
</dbReference>
<feature type="region of interest" description="Disordered" evidence="1">
    <location>
        <begin position="1"/>
        <end position="20"/>
    </location>
</feature>
<gene>
    <name evidence="2" type="ORF">MINT15_26510</name>
</gene>
<protein>
    <recommendedName>
        <fullName evidence="4">Excreted virulence factor EspC, type VII ESX diderm</fullName>
    </recommendedName>
</protein>
<evidence type="ECO:0000256" key="1">
    <source>
        <dbReference type="SAM" id="MobiDB-lite"/>
    </source>
</evidence>
<evidence type="ECO:0008006" key="4">
    <source>
        <dbReference type="Google" id="ProtNLM"/>
    </source>
</evidence>
<dbReference type="EMBL" id="JRZE01000006">
    <property type="protein sequence ID" value="KHF42449.1"/>
    <property type="molecule type" value="Genomic_DNA"/>
</dbReference>
<organism evidence="2 3">
    <name type="scientific">Saccharomonospora viridis</name>
    <dbReference type="NCBI Taxonomy" id="1852"/>
    <lineage>
        <taxon>Bacteria</taxon>
        <taxon>Bacillati</taxon>
        <taxon>Actinomycetota</taxon>
        <taxon>Actinomycetes</taxon>
        <taxon>Pseudonocardiales</taxon>
        <taxon>Pseudonocardiaceae</taxon>
        <taxon>Saccharomonospora</taxon>
    </lineage>
</organism>
<dbReference type="GO" id="GO:0009306">
    <property type="term" value="P:protein secretion"/>
    <property type="evidence" value="ECO:0007669"/>
    <property type="project" value="InterPro"/>
</dbReference>